<name>A0A1D2J371_PARBR</name>
<dbReference type="EMBL" id="LZYO01000788">
    <property type="protein sequence ID" value="ODH12746.1"/>
    <property type="molecule type" value="Genomic_DNA"/>
</dbReference>
<evidence type="ECO:0000313" key="2">
    <source>
        <dbReference type="Proteomes" id="UP000242814"/>
    </source>
</evidence>
<sequence length="87" mass="9578">MSSAEFSGVTKLGVRTAAKLFSQRGNVAITLITIARDLPGGKTWRQVDLICQANRVEGFCMSRLRQVASALTFFPGKRGSTDEDQWK</sequence>
<evidence type="ECO:0000313" key="1">
    <source>
        <dbReference type="EMBL" id="ODH12746.1"/>
    </source>
</evidence>
<proteinExistence type="predicted"/>
<reference evidence="1 2" key="1">
    <citation type="submission" date="2016-06" db="EMBL/GenBank/DDBJ databases">
        <authorList>
            <person name="Kjaerup R.B."/>
            <person name="Dalgaard T.S."/>
            <person name="Juul-Madsen H.R."/>
        </authorList>
    </citation>
    <scope>NUCLEOTIDE SEQUENCE [LARGE SCALE GENOMIC DNA]</scope>
    <source>
        <strain evidence="1 2">Pb300</strain>
    </source>
</reference>
<accession>A0A1D2J371</accession>
<gene>
    <name evidence="1" type="ORF">ACO22_07956</name>
</gene>
<dbReference type="AlphaFoldDB" id="A0A1D2J371"/>
<comment type="caution">
    <text evidence="1">The sequence shown here is derived from an EMBL/GenBank/DDBJ whole genome shotgun (WGS) entry which is preliminary data.</text>
</comment>
<protein>
    <submittedName>
        <fullName evidence="1">Uncharacterized protein</fullName>
    </submittedName>
</protein>
<dbReference type="Proteomes" id="UP000242814">
    <property type="component" value="Unassembled WGS sequence"/>
</dbReference>
<organism evidence="1 2">
    <name type="scientific">Paracoccidioides brasiliensis</name>
    <dbReference type="NCBI Taxonomy" id="121759"/>
    <lineage>
        <taxon>Eukaryota</taxon>
        <taxon>Fungi</taxon>
        <taxon>Dikarya</taxon>
        <taxon>Ascomycota</taxon>
        <taxon>Pezizomycotina</taxon>
        <taxon>Eurotiomycetes</taxon>
        <taxon>Eurotiomycetidae</taxon>
        <taxon>Onygenales</taxon>
        <taxon>Ajellomycetaceae</taxon>
        <taxon>Paracoccidioides</taxon>
    </lineage>
</organism>